<keyword evidence="5" id="KW-1185">Reference proteome</keyword>
<accession>A0A0D3JY12</accession>
<evidence type="ECO:0000313" key="4">
    <source>
        <dbReference type="EnsemblProtists" id="EOD28397"/>
    </source>
</evidence>
<reference evidence="5" key="1">
    <citation type="journal article" date="2013" name="Nature">
        <title>Pan genome of the phytoplankton Emiliania underpins its global distribution.</title>
        <authorList>
            <person name="Read B.A."/>
            <person name="Kegel J."/>
            <person name="Klute M.J."/>
            <person name="Kuo A."/>
            <person name="Lefebvre S.C."/>
            <person name="Maumus F."/>
            <person name="Mayer C."/>
            <person name="Miller J."/>
            <person name="Monier A."/>
            <person name="Salamov A."/>
            <person name="Young J."/>
            <person name="Aguilar M."/>
            <person name="Claverie J.M."/>
            <person name="Frickenhaus S."/>
            <person name="Gonzalez K."/>
            <person name="Herman E.K."/>
            <person name="Lin Y.C."/>
            <person name="Napier J."/>
            <person name="Ogata H."/>
            <person name="Sarno A.F."/>
            <person name="Shmutz J."/>
            <person name="Schroeder D."/>
            <person name="de Vargas C."/>
            <person name="Verret F."/>
            <person name="von Dassow P."/>
            <person name="Valentin K."/>
            <person name="Van de Peer Y."/>
            <person name="Wheeler G."/>
            <person name="Dacks J.B."/>
            <person name="Delwiche C.F."/>
            <person name="Dyhrman S.T."/>
            <person name="Glockner G."/>
            <person name="John U."/>
            <person name="Richards T."/>
            <person name="Worden A.Z."/>
            <person name="Zhang X."/>
            <person name="Grigoriev I.V."/>
            <person name="Allen A.E."/>
            <person name="Bidle K."/>
            <person name="Borodovsky M."/>
            <person name="Bowler C."/>
            <person name="Brownlee C."/>
            <person name="Cock J.M."/>
            <person name="Elias M."/>
            <person name="Gladyshev V.N."/>
            <person name="Groth M."/>
            <person name="Guda C."/>
            <person name="Hadaegh A."/>
            <person name="Iglesias-Rodriguez M.D."/>
            <person name="Jenkins J."/>
            <person name="Jones B.M."/>
            <person name="Lawson T."/>
            <person name="Leese F."/>
            <person name="Lindquist E."/>
            <person name="Lobanov A."/>
            <person name="Lomsadze A."/>
            <person name="Malik S.B."/>
            <person name="Marsh M.E."/>
            <person name="Mackinder L."/>
            <person name="Mock T."/>
            <person name="Mueller-Roeber B."/>
            <person name="Pagarete A."/>
            <person name="Parker M."/>
            <person name="Probert I."/>
            <person name="Quesneville H."/>
            <person name="Raines C."/>
            <person name="Rensing S.A."/>
            <person name="Riano-Pachon D.M."/>
            <person name="Richier S."/>
            <person name="Rokitta S."/>
            <person name="Shiraiwa Y."/>
            <person name="Soanes D.M."/>
            <person name="van der Giezen M."/>
            <person name="Wahlund T.M."/>
            <person name="Williams B."/>
            <person name="Wilson W."/>
            <person name="Wolfe G."/>
            <person name="Wurch L.L."/>
        </authorList>
    </citation>
    <scope>NUCLEOTIDE SEQUENCE</scope>
</reference>
<dbReference type="PaxDb" id="2903-EOD28397"/>
<dbReference type="HOGENOM" id="CLU_684139_0_0_1"/>
<dbReference type="PANTHER" id="PTHR24113:SF12">
    <property type="entry name" value="RAN GTPASE-ACTIVATING PROTEIN 1"/>
    <property type="match status" value="1"/>
</dbReference>
<evidence type="ECO:0000256" key="1">
    <source>
        <dbReference type="ARBA" id="ARBA00022468"/>
    </source>
</evidence>
<dbReference type="RefSeq" id="XP_005780826.1">
    <property type="nucleotide sequence ID" value="XM_005780769.1"/>
</dbReference>
<dbReference type="InterPro" id="IPR027038">
    <property type="entry name" value="RanGap"/>
</dbReference>
<dbReference type="Gene3D" id="3.80.10.10">
    <property type="entry name" value="Ribonuclease Inhibitor"/>
    <property type="match status" value="1"/>
</dbReference>
<dbReference type="GO" id="GO:0005829">
    <property type="term" value="C:cytosol"/>
    <property type="evidence" value="ECO:0007669"/>
    <property type="project" value="TreeGrafter"/>
</dbReference>
<dbReference type="Pfam" id="PF13516">
    <property type="entry name" value="LRR_6"/>
    <property type="match status" value="3"/>
</dbReference>
<dbReference type="Proteomes" id="UP000013827">
    <property type="component" value="Unassembled WGS sequence"/>
</dbReference>
<dbReference type="EnsemblProtists" id="EOD28397">
    <property type="protein sequence ID" value="EOD28397"/>
    <property type="gene ID" value="EMIHUDRAFT_99901"/>
</dbReference>
<proteinExistence type="predicted"/>
<dbReference type="GO" id="GO:0005096">
    <property type="term" value="F:GTPase activator activity"/>
    <property type="evidence" value="ECO:0007669"/>
    <property type="project" value="UniProtKB-KW"/>
</dbReference>
<dbReference type="AlphaFoldDB" id="A0A0D3JY12"/>
<evidence type="ECO:0000313" key="5">
    <source>
        <dbReference type="Proteomes" id="UP000013827"/>
    </source>
</evidence>
<dbReference type="PANTHER" id="PTHR24113">
    <property type="entry name" value="RAN GTPASE-ACTIVATING PROTEIN 1"/>
    <property type="match status" value="1"/>
</dbReference>
<dbReference type="InterPro" id="IPR032675">
    <property type="entry name" value="LRR_dom_sf"/>
</dbReference>
<dbReference type="GO" id="GO:0048471">
    <property type="term" value="C:perinuclear region of cytoplasm"/>
    <property type="evidence" value="ECO:0007669"/>
    <property type="project" value="TreeGrafter"/>
</dbReference>
<sequence>MLASRHGKRRRGHLPPALDQASAAVILADLEAAAAAAANGRFLDANAFQATVAAADDLVGFLGEARLLPDSILAEYCERYNAVKLVGRRVRAKLRRQGVGQSDQIVSLPDDIVRHIFAALANPLDPAPAVHLASTCKYLRVALRTGSGCELQRLQSFTRSTDLLCDVVSVAGAQPATRAQLQLATTLTTTRSATGRTFKVGDCSTLAALMEGGWLDRLQALRLEVPYLGVAGFRPIFEALAGGALPKLRHLNLSHNILDEGGGCICSALSRIRLPAGCGLSLSNNRITSDGVVALAGALARGAFPSLVALDLSDNDIDGAGVEAIAECGRMGHLRSLQSLNLDGNDGTTAASIDVLAAALRAWGTFPALKSIYLPHEAADFGPAGARLVAVCNRERNVGLSWI</sequence>
<dbReference type="KEGG" id="ehx:EMIHUDRAFT_99901"/>
<dbReference type="InterPro" id="IPR036047">
    <property type="entry name" value="F-box-like_dom_sf"/>
</dbReference>
<evidence type="ECO:0000256" key="3">
    <source>
        <dbReference type="ARBA" id="ARBA00022737"/>
    </source>
</evidence>
<dbReference type="SUPFAM" id="SSF81383">
    <property type="entry name" value="F-box domain"/>
    <property type="match status" value="1"/>
</dbReference>
<dbReference type="GO" id="GO:0005634">
    <property type="term" value="C:nucleus"/>
    <property type="evidence" value="ECO:0007669"/>
    <property type="project" value="TreeGrafter"/>
</dbReference>
<dbReference type="GeneID" id="17273943"/>
<dbReference type="GO" id="GO:0006913">
    <property type="term" value="P:nucleocytoplasmic transport"/>
    <property type="evidence" value="ECO:0007669"/>
    <property type="project" value="TreeGrafter"/>
</dbReference>
<name>A0A0D3JY12_EMIH1</name>
<evidence type="ECO:0008006" key="6">
    <source>
        <dbReference type="Google" id="ProtNLM"/>
    </source>
</evidence>
<dbReference type="SMART" id="SM00368">
    <property type="entry name" value="LRR_RI"/>
    <property type="match status" value="4"/>
</dbReference>
<protein>
    <recommendedName>
        <fullName evidence="6">F-box domain-containing protein</fullName>
    </recommendedName>
</protein>
<keyword evidence="3" id="KW-0677">Repeat</keyword>
<dbReference type="GO" id="GO:0031267">
    <property type="term" value="F:small GTPase binding"/>
    <property type="evidence" value="ECO:0007669"/>
    <property type="project" value="TreeGrafter"/>
</dbReference>
<keyword evidence="2" id="KW-0433">Leucine-rich repeat</keyword>
<organism evidence="4 5">
    <name type="scientific">Emiliania huxleyi (strain CCMP1516)</name>
    <dbReference type="NCBI Taxonomy" id="280463"/>
    <lineage>
        <taxon>Eukaryota</taxon>
        <taxon>Haptista</taxon>
        <taxon>Haptophyta</taxon>
        <taxon>Prymnesiophyceae</taxon>
        <taxon>Isochrysidales</taxon>
        <taxon>Noelaerhabdaceae</taxon>
        <taxon>Emiliania</taxon>
    </lineage>
</organism>
<keyword evidence="1" id="KW-0343">GTPase activation</keyword>
<reference evidence="4" key="2">
    <citation type="submission" date="2024-10" db="UniProtKB">
        <authorList>
            <consortium name="EnsemblProtists"/>
        </authorList>
    </citation>
    <scope>IDENTIFICATION</scope>
</reference>
<dbReference type="SUPFAM" id="SSF52047">
    <property type="entry name" value="RNI-like"/>
    <property type="match status" value="1"/>
</dbReference>
<evidence type="ECO:0000256" key="2">
    <source>
        <dbReference type="ARBA" id="ARBA00022614"/>
    </source>
</evidence>
<dbReference type="InterPro" id="IPR001611">
    <property type="entry name" value="Leu-rich_rpt"/>
</dbReference>